<dbReference type="InterPro" id="IPR050267">
    <property type="entry name" value="Anti-sigma-factor_SerPK"/>
</dbReference>
<dbReference type="CDD" id="cd16936">
    <property type="entry name" value="HATPase_RsbW-like"/>
    <property type="match status" value="1"/>
</dbReference>
<reference evidence="6" key="1">
    <citation type="journal article" date="2019" name="Int. J. Syst. Evol. Microbiol.">
        <title>The Global Catalogue of Microorganisms (GCM) 10K type strain sequencing project: providing services to taxonomists for standard genome sequencing and annotation.</title>
        <authorList>
            <consortium name="The Broad Institute Genomics Platform"/>
            <consortium name="The Broad Institute Genome Sequencing Center for Infectious Disease"/>
            <person name="Wu L."/>
            <person name="Ma J."/>
        </authorList>
    </citation>
    <scope>NUCLEOTIDE SEQUENCE [LARGE SCALE GENOMIC DNA]</scope>
    <source>
        <strain evidence="6">JCM 18961</strain>
    </source>
</reference>
<evidence type="ECO:0000256" key="1">
    <source>
        <dbReference type="ARBA" id="ARBA00022527"/>
    </source>
</evidence>
<evidence type="ECO:0000259" key="4">
    <source>
        <dbReference type="Pfam" id="PF14417"/>
    </source>
</evidence>
<dbReference type="InterPro" id="IPR047718">
    <property type="entry name" value="RsbA-like_anti_sig"/>
</dbReference>
<dbReference type="GO" id="GO:0016301">
    <property type="term" value="F:kinase activity"/>
    <property type="evidence" value="ECO:0007669"/>
    <property type="project" value="UniProtKB-KW"/>
</dbReference>
<dbReference type="InterPro" id="IPR025847">
    <property type="entry name" value="MEDS_domain"/>
</dbReference>
<feature type="compositionally biased region" description="Basic and acidic residues" evidence="2">
    <location>
        <begin position="8"/>
        <end position="30"/>
    </location>
</feature>
<dbReference type="Gene3D" id="3.30.565.10">
    <property type="entry name" value="Histidine kinase-like ATPase, C-terminal domain"/>
    <property type="match status" value="1"/>
</dbReference>
<keyword evidence="5" id="KW-0418">Kinase</keyword>
<evidence type="ECO:0000313" key="6">
    <source>
        <dbReference type="Proteomes" id="UP001500556"/>
    </source>
</evidence>
<keyword evidence="5" id="KW-0808">Transferase</keyword>
<comment type="caution">
    <text evidence="5">The sequence shown here is derived from an EMBL/GenBank/DDBJ whole genome shotgun (WGS) entry which is preliminary data.</text>
</comment>
<evidence type="ECO:0000313" key="5">
    <source>
        <dbReference type="EMBL" id="GAA4729212.1"/>
    </source>
</evidence>
<dbReference type="Pfam" id="PF13581">
    <property type="entry name" value="HATPase_c_2"/>
    <property type="match status" value="1"/>
</dbReference>
<dbReference type="EMBL" id="BAABLO010000012">
    <property type="protein sequence ID" value="GAA4729212.1"/>
    <property type="molecule type" value="Genomic_DNA"/>
</dbReference>
<evidence type="ECO:0000256" key="2">
    <source>
        <dbReference type="SAM" id="MobiDB-lite"/>
    </source>
</evidence>
<keyword evidence="1" id="KW-0723">Serine/threonine-protein kinase</keyword>
<name>A0ABP8YFZ6_9MICO</name>
<feature type="domain" description="Histidine kinase/HSP90-like ATPase" evidence="3">
    <location>
        <begin position="225"/>
        <end position="332"/>
    </location>
</feature>
<dbReference type="RefSeq" id="WP_345504585.1">
    <property type="nucleotide sequence ID" value="NZ_BAABLO010000012.1"/>
</dbReference>
<dbReference type="NCBIfam" id="NF041045">
    <property type="entry name" value="RsbA_anti_sig"/>
    <property type="match status" value="1"/>
</dbReference>
<dbReference type="PANTHER" id="PTHR35526">
    <property type="entry name" value="ANTI-SIGMA-F FACTOR RSBW-RELATED"/>
    <property type="match status" value="1"/>
</dbReference>
<sequence>MVTSHQGEQVRDRTRGDPADHSARTARPSHDGYRHEAFLWSGDEQFVAGTESFVRDGLDAGQAVMVAVTRSRTELLRDALGSDARRVEFVDMEQLGANPARIIPAWQAFTEDRAVDGRPVRGVGEPIWAGRRAVELAECQLHEALLNMAVHPDTPLWLVCPYDVEGLPADVIEEAHRSHPVVVDIEAHRGSTAYGGAHHVGAMFEEDLPWMDVVVAHRSFADGDYAAVRRDVAAHASSAGLDADRCDDLVLAVHEVAVNSVKYGSGTGELRIWQQDAALVCEVRGRGRIADPMTGRRRPAEEVARGRGLWIANQLCDLVQVRSGPAGTTVRIHTWL</sequence>
<dbReference type="PANTHER" id="PTHR35526:SF3">
    <property type="entry name" value="ANTI-SIGMA-F FACTOR RSBW"/>
    <property type="match status" value="1"/>
</dbReference>
<accession>A0ABP8YFZ6</accession>
<keyword evidence="6" id="KW-1185">Reference proteome</keyword>
<organism evidence="5 6">
    <name type="scientific">Pedococcus ginsenosidimutans</name>
    <dbReference type="NCBI Taxonomy" id="490570"/>
    <lineage>
        <taxon>Bacteria</taxon>
        <taxon>Bacillati</taxon>
        <taxon>Actinomycetota</taxon>
        <taxon>Actinomycetes</taxon>
        <taxon>Micrococcales</taxon>
        <taxon>Intrasporangiaceae</taxon>
        <taxon>Pedococcus</taxon>
    </lineage>
</organism>
<dbReference type="Proteomes" id="UP001500556">
    <property type="component" value="Unassembled WGS sequence"/>
</dbReference>
<feature type="domain" description="MEDS" evidence="4">
    <location>
        <begin position="34"/>
        <end position="180"/>
    </location>
</feature>
<protein>
    <submittedName>
        <fullName evidence="5">Sensor histidine kinase</fullName>
    </submittedName>
</protein>
<dbReference type="Pfam" id="PF14417">
    <property type="entry name" value="MEDS"/>
    <property type="match status" value="1"/>
</dbReference>
<evidence type="ECO:0000259" key="3">
    <source>
        <dbReference type="Pfam" id="PF13581"/>
    </source>
</evidence>
<feature type="region of interest" description="Disordered" evidence="2">
    <location>
        <begin position="1"/>
        <end position="30"/>
    </location>
</feature>
<dbReference type="InterPro" id="IPR036890">
    <property type="entry name" value="HATPase_C_sf"/>
</dbReference>
<dbReference type="InterPro" id="IPR003594">
    <property type="entry name" value="HATPase_dom"/>
</dbReference>
<dbReference type="SUPFAM" id="SSF55874">
    <property type="entry name" value="ATPase domain of HSP90 chaperone/DNA topoisomerase II/histidine kinase"/>
    <property type="match status" value="1"/>
</dbReference>
<gene>
    <name evidence="5" type="ORF">GCM10025782_30060</name>
</gene>
<proteinExistence type="predicted"/>